<dbReference type="Pfam" id="PF20217">
    <property type="entry name" value="DUF6577"/>
    <property type="match status" value="1"/>
</dbReference>
<reference evidence="1" key="1">
    <citation type="submission" date="2024-06" db="EMBL/GenBank/DDBJ databases">
        <title>Vaginal Lactobacillus fatty acid response mechanisms reveal a metabolite-targeted strategy for bacterial vaginosis treatment.</title>
        <authorList>
            <person name="Zhu M."/>
            <person name="Blainey P.C."/>
            <person name="Bloom S.M."/>
            <person name="Kwon D.S."/>
        </authorList>
    </citation>
    <scope>NUCLEOTIDE SEQUENCE</scope>
    <source>
        <strain evidence="1">0809_588_1_1_BHK4</strain>
    </source>
</reference>
<organism evidence="1">
    <name type="scientific">Gardnerella piotii</name>
    <dbReference type="NCBI Taxonomy" id="2792977"/>
    <lineage>
        <taxon>Bacteria</taxon>
        <taxon>Bacillati</taxon>
        <taxon>Actinomycetota</taxon>
        <taxon>Actinomycetes</taxon>
        <taxon>Bifidobacteriales</taxon>
        <taxon>Bifidobacteriaceae</taxon>
        <taxon>Gardnerella</taxon>
    </lineage>
</organism>
<accession>A0AAU8NMX6</accession>
<dbReference type="InterPro" id="IPR046484">
    <property type="entry name" value="DUF6577"/>
</dbReference>
<sequence>MKWYEEVLDEISASRTYSHGELVSKLKSLKSNMSNSTYHWSISSLVRNGKLLRLGYDSYSLPEDSRKKQYYPDYSNKAIKLIKVIARKYPRVLFTVFETVLMNDFLNHLVAQNTIFLQVEKESSIYVFRFLQEAGYKNVMYNPSKKDFDLYWSKDCIVVTDLISESPVFAADSYLSADFHSITLEKILVDMLSDKLISTTYSIAEFSDVIVQAKSVYLLDKVRMLRYAARRNRRNMLVKYLEG</sequence>
<name>A0AAU8NMX6_9BIFI</name>
<proteinExistence type="predicted"/>
<protein>
    <submittedName>
        <fullName evidence="1">DUF6577 family protein</fullName>
    </submittedName>
</protein>
<gene>
    <name evidence="1" type="ORF">ABZU02_03730</name>
</gene>
<evidence type="ECO:0000313" key="1">
    <source>
        <dbReference type="EMBL" id="XCS43094.1"/>
    </source>
</evidence>
<dbReference type="AlphaFoldDB" id="A0AAU8NMX6"/>
<dbReference type="EMBL" id="CP160091">
    <property type="protein sequence ID" value="XCS43094.1"/>
    <property type="molecule type" value="Genomic_DNA"/>
</dbReference>